<dbReference type="RefSeq" id="WP_091093981.1">
    <property type="nucleotide sequence ID" value="NZ_FOHX01000027.1"/>
</dbReference>
<sequence length="108" mass="11578">MSGRLDWHSYHGRLTGDNIDGVADRLRATLDGRRFILVRSSPSSNDGTPQVTTGCVLNSPIQVVVLGDFIAGEGSRVAFEGHAFTISERSPSGHLHHYVFAPEGGDAC</sequence>
<protein>
    <submittedName>
        <fullName evidence="1">Uncharacterized protein</fullName>
    </submittedName>
</protein>
<dbReference type="AlphaFoldDB" id="A0A1I0LW20"/>
<reference evidence="1 2" key="1">
    <citation type="submission" date="2016-10" db="EMBL/GenBank/DDBJ databases">
        <authorList>
            <person name="de Groot N.N."/>
        </authorList>
    </citation>
    <scope>NUCLEOTIDE SEQUENCE [LARGE SCALE GENOMIC DNA]</scope>
    <source>
        <strain evidence="1 2">CGMCC 4.5598</strain>
    </source>
</reference>
<evidence type="ECO:0000313" key="2">
    <source>
        <dbReference type="Proteomes" id="UP000199361"/>
    </source>
</evidence>
<evidence type="ECO:0000313" key="1">
    <source>
        <dbReference type="EMBL" id="SEU46338.1"/>
    </source>
</evidence>
<dbReference type="EMBL" id="FOHX01000027">
    <property type="protein sequence ID" value="SEU46338.1"/>
    <property type="molecule type" value="Genomic_DNA"/>
</dbReference>
<name>A0A1I0LW20_9ACTN</name>
<organism evidence="1 2">
    <name type="scientific">Nonomuraea wenchangensis</name>
    <dbReference type="NCBI Taxonomy" id="568860"/>
    <lineage>
        <taxon>Bacteria</taxon>
        <taxon>Bacillati</taxon>
        <taxon>Actinomycetota</taxon>
        <taxon>Actinomycetes</taxon>
        <taxon>Streptosporangiales</taxon>
        <taxon>Streptosporangiaceae</taxon>
        <taxon>Nonomuraea</taxon>
    </lineage>
</organism>
<dbReference type="STRING" id="568860.SAMN05421811_1275"/>
<dbReference type="Proteomes" id="UP000199361">
    <property type="component" value="Unassembled WGS sequence"/>
</dbReference>
<proteinExistence type="predicted"/>
<accession>A0A1I0LW20</accession>
<keyword evidence="2" id="KW-1185">Reference proteome</keyword>
<gene>
    <name evidence="1" type="ORF">SAMN05421811_1275</name>
</gene>